<name>A0A919T010_9ACTN</name>
<dbReference type="EMBL" id="BOQP01000052">
    <property type="protein sequence ID" value="GIM82716.1"/>
    <property type="molecule type" value="Genomic_DNA"/>
</dbReference>
<sequence>MATTDLGLPYPAITDAPNGPVQIGDLAKAVDARLKPLTEQTWTGYTPLWTASGVNPVINSLGKISGRYQQTGKRVHCVGRISMGTNTSWGTGLWYVTLPVQARWDSDVQFQMLSPGAAYCFDNSDTGNRFGAIALIADPNKLMFVTSNGAGNVSQNIPFIWATSDHLDWSITYEAA</sequence>
<dbReference type="Proteomes" id="UP000680865">
    <property type="component" value="Unassembled WGS sequence"/>
</dbReference>
<comment type="caution">
    <text evidence="1">The sequence shown here is derived from an EMBL/GenBank/DDBJ whole genome shotgun (WGS) entry which is preliminary data.</text>
</comment>
<accession>A0A919T010</accession>
<dbReference type="RefSeq" id="WP_213002660.1">
    <property type="nucleotide sequence ID" value="NZ_BAAATW010000006.1"/>
</dbReference>
<proteinExistence type="predicted"/>
<organism evidence="1 2">
    <name type="scientific">Winogradskya consettensis</name>
    <dbReference type="NCBI Taxonomy" id="113560"/>
    <lineage>
        <taxon>Bacteria</taxon>
        <taxon>Bacillati</taxon>
        <taxon>Actinomycetota</taxon>
        <taxon>Actinomycetes</taxon>
        <taxon>Micromonosporales</taxon>
        <taxon>Micromonosporaceae</taxon>
        <taxon>Winogradskya</taxon>
    </lineage>
</organism>
<evidence type="ECO:0000313" key="2">
    <source>
        <dbReference type="Proteomes" id="UP000680865"/>
    </source>
</evidence>
<keyword evidence="2" id="KW-1185">Reference proteome</keyword>
<reference evidence="1" key="1">
    <citation type="submission" date="2021-03" db="EMBL/GenBank/DDBJ databases">
        <title>Whole genome shotgun sequence of Actinoplanes consettensis NBRC 14913.</title>
        <authorList>
            <person name="Komaki H."/>
            <person name="Tamura T."/>
        </authorList>
    </citation>
    <scope>NUCLEOTIDE SEQUENCE</scope>
    <source>
        <strain evidence="1">NBRC 14913</strain>
    </source>
</reference>
<gene>
    <name evidence="1" type="ORF">Aco04nite_82910</name>
</gene>
<dbReference type="AlphaFoldDB" id="A0A919T010"/>
<evidence type="ECO:0000313" key="1">
    <source>
        <dbReference type="EMBL" id="GIM82716.1"/>
    </source>
</evidence>
<protein>
    <submittedName>
        <fullName evidence="1">Uncharacterized protein</fullName>
    </submittedName>
</protein>